<dbReference type="Proteomes" id="UP001500889">
    <property type="component" value="Chromosome O"/>
</dbReference>
<comment type="function">
    <text evidence="7">Acts on tyrosine phosphorylated proteins, low-MW aryl phosphates and natural and synthetic acyl phosphates.</text>
</comment>
<dbReference type="Pfam" id="PF01451">
    <property type="entry name" value="LMWPc"/>
    <property type="match status" value="1"/>
</dbReference>
<dbReference type="InterPro" id="IPR017867">
    <property type="entry name" value="Tyr_phospatase_low_mol_wt"/>
</dbReference>
<feature type="active site" evidence="6">
    <location>
        <position position="15"/>
    </location>
</feature>
<dbReference type="EC" id="3.1.3.48" evidence="7"/>
<dbReference type="AlphaFoldDB" id="A0AAU9FB23"/>
<dbReference type="GO" id="GO:0003993">
    <property type="term" value="F:acid phosphatase activity"/>
    <property type="evidence" value="ECO:0007669"/>
    <property type="project" value="UniProtKB-UniRule"/>
</dbReference>
<sequence length="159" mass="17993">MPQNVLIVCVGNICRSPIAEAVMRDMITRAGLQADWHVDSAAIEGWHSGSRPDERALRVLAEHNIECSSVARQLQPEDFQRFDYILAMDRSNVASLKHLAPKGGRAKLLMLGDFGLKPDERSIEDPYYLMGMAPFEKIYEQCTIACENFLKQAQLNQIW</sequence>
<dbReference type="PANTHER" id="PTHR11717">
    <property type="entry name" value="LOW MOLECULAR WEIGHT PROTEIN TYROSINE PHOSPHATASE"/>
    <property type="match status" value="1"/>
</dbReference>
<evidence type="ECO:0000256" key="3">
    <source>
        <dbReference type="ARBA" id="ARBA00022490"/>
    </source>
</evidence>
<dbReference type="GO" id="GO:0004726">
    <property type="term" value="F:non-membrane spanning protein tyrosine phosphatase activity"/>
    <property type="evidence" value="ECO:0007669"/>
    <property type="project" value="InterPro"/>
</dbReference>
<keyword evidence="10" id="KW-1185">Reference proteome</keyword>
<keyword evidence="3 7" id="KW-0963">Cytoplasm</keyword>
<comment type="subcellular location">
    <subcellularLocation>
        <location evidence="1 7">Cytoplasm</location>
    </subcellularLocation>
</comment>
<accession>A0AAU9FB23</accession>
<dbReference type="InterPro" id="IPR050438">
    <property type="entry name" value="LMW_PTPase"/>
</dbReference>
<evidence type="ECO:0000313" key="10">
    <source>
        <dbReference type="Proteomes" id="UP001500889"/>
    </source>
</evidence>
<proteinExistence type="inferred from homology"/>
<evidence type="ECO:0000313" key="9">
    <source>
        <dbReference type="EMBL" id="BFF92879.1"/>
    </source>
</evidence>
<dbReference type="PRINTS" id="PR00720">
    <property type="entry name" value="MAMMALPTPASE"/>
</dbReference>
<dbReference type="InterPro" id="IPR002115">
    <property type="entry name" value="Tyr_Pase_low_mol_wt_mml"/>
</dbReference>
<comment type="similarity">
    <text evidence="2 7">Belongs to the low molecular weight phosphotyrosine protein phosphatase family.</text>
</comment>
<dbReference type="PRINTS" id="PR00719">
    <property type="entry name" value="LMWPTPASE"/>
</dbReference>
<reference evidence="9 10" key="1">
    <citation type="submission" date="2024-02" db="EMBL/GenBank/DDBJ databases">
        <title>A chromosome-level genome assembly of Drosophila madeirensis, a fruit fly species endemic to Madeira island.</title>
        <authorList>
            <person name="Tomihara K."/>
            <person name="Llopart A."/>
            <person name="Yamamoto D."/>
        </authorList>
    </citation>
    <scope>NUCLEOTIDE SEQUENCE [LARGE SCALE GENOMIC DNA]</scope>
    <source>
        <strain evidence="9 10">RF1</strain>
    </source>
</reference>
<protein>
    <recommendedName>
        <fullName evidence="7">Low molecular weight phosphotyrosine protein phosphatase</fullName>
        <shortName evidence="7">LMW-PTP</shortName>
        <shortName evidence="7">LMW-PTPase</shortName>
        <ecNumber evidence="7">3.1.3.2</ecNumber>
        <ecNumber evidence="7">3.1.3.48</ecNumber>
    </recommendedName>
    <alternativeName>
        <fullName evidence="7">Low molecular weight cytosolic acid phosphatase</fullName>
    </alternativeName>
</protein>
<dbReference type="InterPro" id="IPR036196">
    <property type="entry name" value="Ptyr_pPase_sf"/>
</dbReference>
<evidence type="ECO:0000256" key="5">
    <source>
        <dbReference type="ARBA" id="ARBA00022912"/>
    </source>
</evidence>
<feature type="domain" description="Phosphotyrosine protein phosphatase I" evidence="8">
    <location>
        <begin position="3"/>
        <end position="152"/>
    </location>
</feature>
<dbReference type="GO" id="GO:0005737">
    <property type="term" value="C:cytoplasm"/>
    <property type="evidence" value="ECO:0007669"/>
    <property type="project" value="UniProtKB-SubCell"/>
</dbReference>
<dbReference type="SMART" id="SM00226">
    <property type="entry name" value="LMWPc"/>
    <property type="match status" value="1"/>
</dbReference>
<keyword evidence="4 7" id="KW-0378">Hydrolase</keyword>
<dbReference type="SUPFAM" id="SSF52788">
    <property type="entry name" value="Phosphotyrosine protein phosphatases I"/>
    <property type="match status" value="1"/>
</dbReference>
<organism evidence="9 10">
    <name type="scientific">Drosophila madeirensis</name>
    <name type="common">Fruit fly</name>
    <dbReference type="NCBI Taxonomy" id="30013"/>
    <lineage>
        <taxon>Eukaryota</taxon>
        <taxon>Metazoa</taxon>
        <taxon>Ecdysozoa</taxon>
        <taxon>Arthropoda</taxon>
        <taxon>Hexapoda</taxon>
        <taxon>Insecta</taxon>
        <taxon>Pterygota</taxon>
        <taxon>Neoptera</taxon>
        <taxon>Endopterygota</taxon>
        <taxon>Diptera</taxon>
        <taxon>Brachycera</taxon>
        <taxon>Muscomorpha</taxon>
        <taxon>Ephydroidea</taxon>
        <taxon>Drosophilidae</taxon>
        <taxon>Drosophila</taxon>
        <taxon>Sophophora</taxon>
    </lineage>
</organism>
<gene>
    <name evidence="9" type="ORF">DMAD_10839</name>
</gene>
<dbReference type="EC" id="3.1.3.2" evidence="7"/>
<evidence type="ECO:0000256" key="2">
    <source>
        <dbReference type="ARBA" id="ARBA00011063"/>
    </source>
</evidence>
<evidence type="ECO:0000256" key="7">
    <source>
        <dbReference type="RuleBase" id="RU368115"/>
    </source>
</evidence>
<evidence type="ECO:0000256" key="1">
    <source>
        <dbReference type="ARBA" id="ARBA00004496"/>
    </source>
</evidence>
<dbReference type="InterPro" id="IPR023485">
    <property type="entry name" value="Ptyr_pPase"/>
</dbReference>
<dbReference type="EMBL" id="AP029263">
    <property type="protein sequence ID" value="BFF92879.1"/>
    <property type="molecule type" value="Genomic_DNA"/>
</dbReference>
<evidence type="ECO:0000256" key="4">
    <source>
        <dbReference type="ARBA" id="ARBA00022801"/>
    </source>
</evidence>
<feature type="active site" description="Proton donor" evidence="6">
    <location>
        <position position="125"/>
    </location>
</feature>
<dbReference type="Gene3D" id="3.40.50.2300">
    <property type="match status" value="1"/>
</dbReference>
<keyword evidence="5 7" id="KW-0904">Protein phosphatase</keyword>
<comment type="catalytic activity">
    <reaction evidence="7">
        <text>a phosphate monoester + H2O = an alcohol + phosphate</text>
        <dbReference type="Rhea" id="RHEA:15017"/>
        <dbReference type="ChEBI" id="CHEBI:15377"/>
        <dbReference type="ChEBI" id="CHEBI:30879"/>
        <dbReference type="ChEBI" id="CHEBI:43474"/>
        <dbReference type="ChEBI" id="CHEBI:67140"/>
        <dbReference type="EC" id="3.1.3.2"/>
    </reaction>
</comment>
<dbReference type="PANTHER" id="PTHR11717:SF7">
    <property type="entry name" value="LOW MOLECULAR WEIGHT PHOSPHOTYROSINE PROTEIN PHOSPHATASE"/>
    <property type="match status" value="1"/>
</dbReference>
<dbReference type="FunFam" id="3.40.50.2300:FF:000105">
    <property type="entry name" value="Low molecular weight phosphotyrosine protein"/>
    <property type="match status" value="1"/>
</dbReference>
<feature type="active site" description="Nucleophile" evidence="6">
    <location>
        <position position="9"/>
    </location>
</feature>
<evidence type="ECO:0000256" key="6">
    <source>
        <dbReference type="PIRSR" id="PIRSR617867-1"/>
    </source>
</evidence>
<evidence type="ECO:0000259" key="8">
    <source>
        <dbReference type="SMART" id="SM00226"/>
    </source>
</evidence>
<name>A0AAU9FB23_DROMD</name>
<comment type="catalytic activity">
    <reaction evidence="7">
        <text>O-phospho-L-tyrosyl-[protein] + H2O = L-tyrosyl-[protein] + phosphate</text>
        <dbReference type="Rhea" id="RHEA:10684"/>
        <dbReference type="Rhea" id="RHEA-COMP:10136"/>
        <dbReference type="Rhea" id="RHEA-COMP:20101"/>
        <dbReference type="ChEBI" id="CHEBI:15377"/>
        <dbReference type="ChEBI" id="CHEBI:43474"/>
        <dbReference type="ChEBI" id="CHEBI:46858"/>
        <dbReference type="ChEBI" id="CHEBI:61978"/>
        <dbReference type="EC" id="3.1.3.48"/>
    </reaction>
</comment>
<dbReference type="CDD" id="cd16343">
    <property type="entry name" value="LMWPTP"/>
    <property type="match status" value="1"/>
</dbReference>